<organism evidence="3 4">
    <name type="scientific">Phytophthora lilii</name>
    <dbReference type="NCBI Taxonomy" id="2077276"/>
    <lineage>
        <taxon>Eukaryota</taxon>
        <taxon>Sar</taxon>
        <taxon>Stramenopiles</taxon>
        <taxon>Oomycota</taxon>
        <taxon>Peronosporomycetes</taxon>
        <taxon>Peronosporales</taxon>
        <taxon>Peronosporaceae</taxon>
        <taxon>Phytophthora</taxon>
    </lineage>
</organism>
<reference evidence="3" key="1">
    <citation type="submission" date="2023-04" db="EMBL/GenBank/DDBJ databases">
        <title>Phytophthora lilii NBRC 32176.</title>
        <authorList>
            <person name="Ichikawa N."/>
            <person name="Sato H."/>
            <person name="Tonouchi N."/>
        </authorList>
    </citation>
    <scope>NUCLEOTIDE SEQUENCE</scope>
    <source>
        <strain evidence="3">NBRC 32176</strain>
    </source>
</reference>
<feature type="compositionally biased region" description="Polar residues" evidence="2">
    <location>
        <begin position="551"/>
        <end position="576"/>
    </location>
</feature>
<feature type="coiled-coil region" evidence="1">
    <location>
        <begin position="211"/>
        <end position="238"/>
    </location>
</feature>
<evidence type="ECO:0000256" key="1">
    <source>
        <dbReference type="SAM" id="Coils"/>
    </source>
</evidence>
<dbReference type="EMBL" id="BSXW01000203">
    <property type="protein sequence ID" value="GMF14648.1"/>
    <property type="molecule type" value="Genomic_DNA"/>
</dbReference>
<protein>
    <submittedName>
        <fullName evidence="3">Unnamed protein product</fullName>
    </submittedName>
</protein>
<feature type="region of interest" description="Disordered" evidence="2">
    <location>
        <begin position="267"/>
        <end position="309"/>
    </location>
</feature>
<name>A0A9W6TJ86_9STRA</name>
<dbReference type="Proteomes" id="UP001165083">
    <property type="component" value="Unassembled WGS sequence"/>
</dbReference>
<keyword evidence="1" id="KW-0175">Coiled coil</keyword>
<comment type="caution">
    <text evidence="3">The sequence shown here is derived from an EMBL/GenBank/DDBJ whole genome shotgun (WGS) entry which is preliminary data.</text>
</comment>
<feature type="compositionally biased region" description="Basic and acidic residues" evidence="2">
    <location>
        <begin position="480"/>
        <end position="491"/>
    </location>
</feature>
<evidence type="ECO:0000313" key="3">
    <source>
        <dbReference type="EMBL" id="GMF14648.1"/>
    </source>
</evidence>
<feature type="compositionally biased region" description="Polar residues" evidence="2">
    <location>
        <begin position="31"/>
        <end position="51"/>
    </location>
</feature>
<proteinExistence type="predicted"/>
<feature type="region of interest" description="Disordered" evidence="2">
    <location>
        <begin position="444"/>
        <end position="591"/>
    </location>
</feature>
<evidence type="ECO:0000256" key="2">
    <source>
        <dbReference type="SAM" id="MobiDB-lite"/>
    </source>
</evidence>
<feature type="compositionally biased region" description="Polar residues" evidence="2">
    <location>
        <begin position="297"/>
        <end position="308"/>
    </location>
</feature>
<feature type="compositionally biased region" description="Low complexity" evidence="2">
    <location>
        <begin position="282"/>
        <end position="296"/>
    </location>
</feature>
<feature type="compositionally biased region" description="Polar residues" evidence="2">
    <location>
        <begin position="445"/>
        <end position="471"/>
    </location>
</feature>
<keyword evidence="4" id="KW-1185">Reference proteome</keyword>
<feature type="region of interest" description="Disordered" evidence="2">
    <location>
        <begin position="614"/>
        <end position="638"/>
    </location>
</feature>
<evidence type="ECO:0000313" key="4">
    <source>
        <dbReference type="Proteomes" id="UP001165083"/>
    </source>
</evidence>
<accession>A0A9W6TJ86</accession>
<feature type="compositionally biased region" description="Polar residues" evidence="2">
    <location>
        <begin position="68"/>
        <end position="98"/>
    </location>
</feature>
<gene>
    <name evidence="3" type="ORF">Plil01_000486100</name>
</gene>
<dbReference type="AlphaFoldDB" id="A0A9W6TJ86"/>
<sequence length="638" mass="69482">MQFEMEQANAAVYTNNSQNFQNERPRAQAQPAVSSEMQGGFSQNQISQSRSYEYAQALAKAQEQEQANSAGRSSSFSTPRQSMSGDASFQSLMNNQNRGYGHNGMQQQQQQNTPTRVMSMQNLQQVGNQFYSTSPMMTPPTSQSFSIQSNVGEMVGQGVPRNMMEAQQQFQMHQQQMQHSGSVRSQSRVSTFQEFSAQIQHLDKSVLIELLWNQRSALARWQNQAKQLELQLSAKQNASSNMGSPGFPSPYNSPMVGGINPNVAAEAEMQRARERGSSRMTPQQQQQMQQYPYGQQSNESSPAYSQAGGSWGDNPQLYWDRIRVLKSAYEDQLRTAQRALAHNTAPPNSIYSVKAQSMMQNIGLVLTILNETPSNVQPRKFEVLNSIERFMQITVTPIVQKVLSSGAMAQSGSASQAMVSGPSSASAANVATYSSPARGNVVEMANSSRQTSDNQYSGTRWASSSSYSGMDTSRRGTFAAEDKSSIDDNGPRMDTPTQMMDGLATAGSNPSTTAEPGYAYEQVGVGNDGQAAGQSENSADQYGAPEIAPKETQTSALPVSESRPSTITEAQLSSGADLSPDGNARDTNTTKMVSVDDTLNDFSDFPVLDFDDPVPEGNSFVKENNPSNVGRKRGVEDV</sequence>
<dbReference type="OrthoDB" id="168362at2759"/>
<feature type="region of interest" description="Disordered" evidence="2">
    <location>
        <begin position="14"/>
        <end position="109"/>
    </location>
</feature>
<feature type="compositionally biased region" description="Low complexity" evidence="2">
    <location>
        <begin position="53"/>
        <end position="67"/>
    </location>
</feature>
<feature type="compositionally biased region" description="Basic and acidic residues" evidence="2">
    <location>
        <begin position="268"/>
        <end position="277"/>
    </location>
</feature>